<name>A0A1Z4NAN0_9CYAN</name>
<evidence type="ECO:0000259" key="1">
    <source>
        <dbReference type="Pfam" id="PF00239"/>
    </source>
</evidence>
<dbReference type="GO" id="GO:0003677">
    <property type="term" value="F:DNA binding"/>
    <property type="evidence" value="ECO:0007669"/>
    <property type="project" value="InterPro"/>
</dbReference>
<gene>
    <name evidence="2" type="ORF">NIES37_68110</name>
</gene>
<dbReference type="AlphaFoldDB" id="A0A1Z4NAN0"/>
<dbReference type="KEGG" id="ttq:NIES37_68110"/>
<evidence type="ECO:0000313" key="3">
    <source>
        <dbReference type="Proteomes" id="UP000218785"/>
    </source>
</evidence>
<evidence type="ECO:0000313" key="2">
    <source>
        <dbReference type="EMBL" id="BAZ02798.1"/>
    </source>
</evidence>
<dbReference type="Proteomes" id="UP000218785">
    <property type="component" value="Chromosome"/>
</dbReference>
<keyword evidence="3" id="KW-1185">Reference proteome</keyword>
<dbReference type="InterPro" id="IPR036162">
    <property type="entry name" value="Resolvase-like_N_sf"/>
</dbReference>
<dbReference type="Gene3D" id="3.40.50.1390">
    <property type="entry name" value="Resolvase, N-terminal catalytic domain"/>
    <property type="match status" value="1"/>
</dbReference>
<dbReference type="EMBL" id="AP018248">
    <property type="protein sequence ID" value="BAZ02798.1"/>
    <property type="molecule type" value="Genomic_DNA"/>
</dbReference>
<organism evidence="2 3">
    <name type="scientific">Tolypothrix tenuis PCC 7101</name>
    <dbReference type="NCBI Taxonomy" id="231146"/>
    <lineage>
        <taxon>Bacteria</taxon>
        <taxon>Bacillati</taxon>
        <taxon>Cyanobacteriota</taxon>
        <taxon>Cyanophyceae</taxon>
        <taxon>Nostocales</taxon>
        <taxon>Tolypothrichaceae</taxon>
        <taxon>Tolypothrix</taxon>
    </lineage>
</organism>
<dbReference type="GO" id="GO:0000150">
    <property type="term" value="F:DNA strand exchange activity"/>
    <property type="evidence" value="ECO:0007669"/>
    <property type="project" value="InterPro"/>
</dbReference>
<dbReference type="SUPFAM" id="SSF53041">
    <property type="entry name" value="Resolvase-like"/>
    <property type="match status" value="1"/>
</dbReference>
<reference evidence="2 3" key="1">
    <citation type="submission" date="2017-06" db="EMBL/GenBank/DDBJ databases">
        <title>Genome sequencing of cyanobaciteial culture collection at National Institute for Environmental Studies (NIES).</title>
        <authorList>
            <person name="Hirose Y."/>
            <person name="Shimura Y."/>
            <person name="Fujisawa T."/>
            <person name="Nakamura Y."/>
            <person name="Kawachi M."/>
        </authorList>
    </citation>
    <scope>NUCLEOTIDE SEQUENCE [LARGE SCALE GENOMIC DNA]</scope>
    <source>
        <strain evidence="2 3">NIES-37</strain>
    </source>
</reference>
<proteinExistence type="predicted"/>
<sequence length="81" mass="9196">MNNKISSRHLERRAVVYLRQSTPTQVEFNRESTERQYALADRALTLGWDKSQISVLDSDLGKSGQTTTGREDFHRLMAAVG</sequence>
<protein>
    <recommendedName>
        <fullName evidence="1">Resolvase/invertase-type recombinase catalytic domain-containing protein</fullName>
    </recommendedName>
</protein>
<dbReference type="RefSeq" id="WP_321206710.1">
    <property type="nucleotide sequence ID" value="NZ_CAWNJS010000001.1"/>
</dbReference>
<feature type="domain" description="Resolvase/invertase-type recombinase catalytic" evidence="1">
    <location>
        <begin position="14"/>
        <end position="80"/>
    </location>
</feature>
<dbReference type="InterPro" id="IPR006119">
    <property type="entry name" value="Resolv_N"/>
</dbReference>
<accession>A0A1Z4NAN0</accession>
<dbReference type="Pfam" id="PF00239">
    <property type="entry name" value="Resolvase"/>
    <property type="match status" value="1"/>
</dbReference>